<proteinExistence type="predicted"/>
<dbReference type="EMBL" id="FTNY01000007">
    <property type="protein sequence ID" value="SIS50205.1"/>
    <property type="molecule type" value="Genomic_DNA"/>
</dbReference>
<organism evidence="1 2">
    <name type="scientific">Chryseobacterium shigense</name>
    <dbReference type="NCBI Taxonomy" id="297244"/>
    <lineage>
        <taxon>Bacteria</taxon>
        <taxon>Pseudomonadati</taxon>
        <taxon>Bacteroidota</taxon>
        <taxon>Flavobacteriia</taxon>
        <taxon>Flavobacteriales</taxon>
        <taxon>Weeksellaceae</taxon>
        <taxon>Chryseobacterium group</taxon>
        <taxon>Chryseobacterium</taxon>
    </lineage>
</organism>
<reference evidence="2" key="1">
    <citation type="submission" date="2017-01" db="EMBL/GenBank/DDBJ databases">
        <authorList>
            <person name="Varghese N."/>
            <person name="Submissions S."/>
        </authorList>
    </citation>
    <scope>NUCLEOTIDE SEQUENCE [LARGE SCALE GENOMIC DNA]</scope>
    <source>
        <strain evidence="2">DSM 17126</strain>
    </source>
</reference>
<sequence length="138" mass="16093">MKTWTLFFVILFLDTYGQRHTFTWTTIDNGLLHNSTKPLVRGRHCYVSEKVSYSTCSLQKRSYGMFKIHLIKKKQKLTPITTSTGTEILSEQLNSYTSLLNNPNLENPDFKGKNLNSAYVYPSAKNEFYVQPFSWKYC</sequence>
<name>A0A1N7JLM2_9FLAO</name>
<gene>
    <name evidence="1" type="ORF">SAMN05421639_10736</name>
</gene>
<dbReference type="AlphaFoldDB" id="A0A1N7JLM2"/>
<accession>A0A1N7JLM2</accession>
<dbReference type="RefSeq" id="WP_076509988.1">
    <property type="nucleotide sequence ID" value="NZ_FTNY01000007.1"/>
</dbReference>
<dbReference type="Proteomes" id="UP000186373">
    <property type="component" value="Unassembled WGS sequence"/>
</dbReference>
<keyword evidence="2" id="KW-1185">Reference proteome</keyword>
<protein>
    <submittedName>
        <fullName evidence="1">Uncharacterized protein</fullName>
    </submittedName>
</protein>
<evidence type="ECO:0000313" key="1">
    <source>
        <dbReference type="EMBL" id="SIS50205.1"/>
    </source>
</evidence>
<evidence type="ECO:0000313" key="2">
    <source>
        <dbReference type="Proteomes" id="UP000186373"/>
    </source>
</evidence>
<dbReference type="OrthoDB" id="1274870at2"/>